<dbReference type="InterPro" id="IPR014777">
    <property type="entry name" value="4pyrrole_Mease_sub1"/>
</dbReference>
<dbReference type="CDD" id="cd11648">
    <property type="entry name" value="RsmI"/>
    <property type="match status" value="1"/>
</dbReference>
<dbReference type="PIRSF" id="PIRSF005917">
    <property type="entry name" value="MTase_YraL"/>
    <property type="match status" value="1"/>
</dbReference>
<keyword evidence="2 6" id="KW-0698">rRNA processing</keyword>
<dbReference type="Pfam" id="PF00590">
    <property type="entry name" value="TP_methylase"/>
    <property type="match status" value="1"/>
</dbReference>
<dbReference type="Proteomes" id="UP001596143">
    <property type="component" value="Unassembled WGS sequence"/>
</dbReference>
<dbReference type="Gene3D" id="3.30.950.10">
    <property type="entry name" value="Methyltransferase, Cobalt-precorrin-4 Transmethylase, Domain 2"/>
    <property type="match status" value="1"/>
</dbReference>
<dbReference type="InterPro" id="IPR000878">
    <property type="entry name" value="4pyrrol_Mease"/>
</dbReference>
<comment type="subcellular location">
    <subcellularLocation>
        <location evidence="6">Cytoplasm</location>
    </subcellularLocation>
</comment>
<keyword evidence="1 6" id="KW-0963">Cytoplasm</keyword>
<feature type="domain" description="Tetrapyrrole methylase" evidence="7">
    <location>
        <begin position="15"/>
        <end position="213"/>
    </location>
</feature>
<dbReference type="PANTHER" id="PTHR46111">
    <property type="entry name" value="RIBOSOMAL RNA SMALL SUBUNIT METHYLTRANSFERASE I"/>
    <property type="match status" value="1"/>
</dbReference>
<dbReference type="Gene3D" id="3.40.1010.10">
    <property type="entry name" value="Cobalt-precorrin-4 Transmethylase, Domain 1"/>
    <property type="match status" value="1"/>
</dbReference>
<dbReference type="RefSeq" id="WP_270895800.1">
    <property type="nucleotide sequence ID" value="NZ_JBHSPF010000046.1"/>
</dbReference>
<evidence type="ECO:0000313" key="9">
    <source>
        <dbReference type="Proteomes" id="UP001596143"/>
    </source>
</evidence>
<evidence type="ECO:0000256" key="2">
    <source>
        <dbReference type="ARBA" id="ARBA00022552"/>
    </source>
</evidence>
<dbReference type="EC" id="2.1.1.198" evidence="6"/>
<accession>A0ABW0U7H5</accession>
<comment type="function">
    <text evidence="6">Catalyzes the 2'-O-methylation of the ribose of cytidine 1402 (C1402) in 16S rRNA.</text>
</comment>
<evidence type="ECO:0000256" key="1">
    <source>
        <dbReference type="ARBA" id="ARBA00022490"/>
    </source>
</evidence>
<evidence type="ECO:0000259" key="7">
    <source>
        <dbReference type="Pfam" id="PF00590"/>
    </source>
</evidence>
<dbReference type="HAMAP" id="MF_01877">
    <property type="entry name" value="16SrRNA_methyltr_I"/>
    <property type="match status" value="1"/>
</dbReference>
<evidence type="ECO:0000256" key="4">
    <source>
        <dbReference type="ARBA" id="ARBA00022679"/>
    </source>
</evidence>
<evidence type="ECO:0000256" key="5">
    <source>
        <dbReference type="ARBA" id="ARBA00022691"/>
    </source>
</evidence>
<dbReference type="NCBIfam" id="TIGR00096">
    <property type="entry name" value="16S rRNA (cytidine(1402)-2'-O)-methyltransferase"/>
    <property type="match status" value="1"/>
</dbReference>
<dbReference type="EMBL" id="JBHSPF010000046">
    <property type="protein sequence ID" value="MFC5629088.1"/>
    <property type="molecule type" value="Genomic_DNA"/>
</dbReference>
<keyword evidence="3 6" id="KW-0489">Methyltransferase</keyword>
<comment type="similarity">
    <text evidence="6">Belongs to the methyltransferase superfamily. RsmI family.</text>
</comment>
<dbReference type="InterPro" id="IPR018063">
    <property type="entry name" value="SAM_MeTrfase_RsmI_CS"/>
</dbReference>
<dbReference type="GO" id="GO:0032259">
    <property type="term" value="P:methylation"/>
    <property type="evidence" value="ECO:0007669"/>
    <property type="project" value="UniProtKB-KW"/>
</dbReference>
<comment type="catalytic activity">
    <reaction evidence="6">
        <text>cytidine(1402) in 16S rRNA + S-adenosyl-L-methionine = 2'-O-methylcytidine(1402) in 16S rRNA + S-adenosyl-L-homocysteine + H(+)</text>
        <dbReference type="Rhea" id="RHEA:42924"/>
        <dbReference type="Rhea" id="RHEA-COMP:10285"/>
        <dbReference type="Rhea" id="RHEA-COMP:10286"/>
        <dbReference type="ChEBI" id="CHEBI:15378"/>
        <dbReference type="ChEBI" id="CHEBI:57856"/>
        <dbReference type="ChEBI" id="CHEBI:59789"/>
        <dbReference type="ChEBI" id="CHEBI:74495"/>
        <dbReference type="ChEBI" id="CHEBI:82748"/>
        <dbReference type="EC" id="2.1.1.198"/>
    </reaction>
</comment>
<name>A0ABW0U7H5_9BACI</name>
<dbReference type="InterPro" id="IPR014776">
    <property type="entry name" value="4pyrrole_Mease_sub2"/>
</dbReference>
<dbReference type="GO" id="GO:0008168">
    <property type="term" value="F:methyltransferase activity"/>
    <property type="evidence" value="ECO:0007669"/>
    <property type="project" value="UniProtKB-KW"/>
</dbReference>
<sequence>MKRQKNSQLERDGILYLVPTPIGNLEDMTFRGIRTLKEVDLIIAEDTRHTRKLCSHFDISTPLDSYHEHSSEEKEEKIIQLLRNGTKIALVSDAGMPLISDPGKDLVKKCVEKDIPVIPLPGANAAITALAGSGLGGGGFYFHGFLSRKKTDRKKKLEQLKTISVPVIFYESPYRIKQTVADVASEWGDRPVVFARELTKKFEEWYRGTLFELQDILQIEEIKGECCLIIEGGTESATGDWWEKFTVQEHVSHHIQQGMKSKDAIKQTAKERNMPKREVYHIYHDLTK</sequence>
<comment type="caution">
    <text evidence="8">The sequence shown here is derived from an EMBL/GenBank/DDBJ whole genome shotgun (WGS) entry which is preliminary data.</text>
</comment>
<keyword evidence="5 6" id="KW-0949">S-adenosyl-L-methionine</keyword>
<proteinExistence type="inferred from homology"/>
<organism evidence="8 9">
    <name type="scientific">Aliibacillus thermotolerans</name>
    <dbReference type="NCBI Taxonomy" id="1834418"/>
    <lineage>
        <taxon>Bacteria</taxon>
        <taxon>Bacillati</taxon>
        <taxon>Bacillota</taxon>
        <taxon>Bacilli</taxon>
        <taxon>Bacillales</taxon>
        <taxon>Bacillaceae</taxon>
        <taxon>Aliibacillus</taxon>
    </lineage>
</organism>
<dbReference type="InterPro" id="IPR008189">
    <property type="entry name" value="rRNA_ssu_MeTfrase_I"/>
</dbReference>
<evidence type="ECO:0000256" key="6">
    <source>
        <dbReference type="HAMAP-Rule" id="MF_01877"/>
    </source>
</evidence>
<keyword evidence="4 6" id="KW-0808">Transferase</keyword>
<evidence type="ECO:0000313" key="8">
    <source>
        <dbReference type="EMBL" id="MFC5629088.1"/>
    </source>
</evidence>
<reference evidence="9" key="1">
    <citation type="journal article" date="2019" name="Int. J. Syst. Evol. Microbiol.">
        <title>The Global Catalogue of Microorganisms (GCM) 10K type strain sequencing project: providing services to taxonomists for standard genome sequencing and annotation.</title>
        <authorList>
            <consortium name="The Broad Institute Genomics Platform"/>
            <consortium name="The Broad Institute Genome Sequencing Center for Infectious Disease"/>
            <person name="Wu L."/>
            <person name="Ma J."/>
        </authorList>
    </citation>
    <scope>NUCLEOTIDE SEQUENCE [LARGE SCALE GENOMIC DNA]</scope>
    <source>
        <strain evidence="9">CGMCC 1.15790</strain>
    </source>
</reference>
<dbReference type="InterPro" id="IPR035996">
    <property type="entry name" value="4pyrrol_Methylase_sf"/>
</dbReference>
<dbReference type="PROSITE" id="PS01296">
    <property type="entry name" value="RSMI"/>
    <property type="match status" value="1"/>
</dbReference>
<dbReference type="SUPFAM" id="SSF53790">
    <property type="entry name" value="Tetrapyrrole methylase"/>
    <property type="match status" value="1"/>
</dbReference>
<protein>
    <recommendedName>
        <fullName evidence="6">Ribosomal RNA small subunit methyltransferase I</fullName>
        <ecNumber evidence="6">2.1.1.198</ecNumber>
    </recommendedName>
    <alternativeName>
        <fullName evidence="6">16S rRNA 2'-O-ribose C1402 methyltransferase</fullName>
    </alternativeName>
    <alternativeName>
        <fullName evidence="6">rRNA (cytidine-2'-O-)-methyltransferase RsmI</fullName>
    </alternativeName>
</protein>
<evidence type="ECO:0000256" key="3">
    <source>
        <dbReference type="ARBA" id="ARBA00022603"/>
    </source>
</evidence>
<keyword evidence="9" id="KW-1185">Reference proteome</keyword>
<dbReference type="PANTHER" id="PTHR46111:SF1">
    <property type="entry name" value="RIBOSOMAL RNA SMALL SUBUNIT METHYLTRANSFERASE I"/>
    <property type="match status" value="1"/>
</dbReference>
<gene>
    <name evidence="6 8" type="primary">rsmI</name>
    <name evidence="8" type="ORF">ACFPTR_09400</name>
</gene>